<evidence type="ECO:0000256" key="2">
    <source>
        <dbReference type="ARBA" id="ARBA00023125"/>
    </source>
</evidence>
<comment type="caution">
    <text evidence="3">The sequence shown here is derived from an EMBL/GenBank/DDBJ whole genome shotgun (WGS) entry which is preliminary data.</text>
</comment>
<gene>
    <name evidence="3" type="ORF">GPJ16_23305</name>
</gene>
<evidence type="ECO:0000256" key="1">
    <source>
        <dbReference type="ARBA" id="ARBA00022747"/>
    </source>
</evidence>
<evidence type="ECO:0000313" key="4">
    <source>
        <dbReference type="Proteomes" id="UP000799330"/>
    </source>
</evidence>
<reference evidence="3" key="1">
    <citation type="journal article" date="2019" name="Mol. Ecol.">
        <title>Genome evolution and host-microbiome shifts correspond with intraspecific niche divergence within harmful algal bloom-forming Microcystis aeruginosa.</title>
        <authorList>
            <person name="Jackrel S.L."/>
            <person name="White J.D."/>
            <person name="Evans J.T."/>
            <person name="Buffin K."/>
            <person name="Hayden K."/>
            <person name="Sarnelle O."/>
            <person name="Denef V.J."/>
        </authorList>
    </citation>
    <scope>NUCLEOTIDE SEQUENCE</scope>
    <source>
        <strain evidence="3">G11-04</strain>
    </source>
</reference>
<dbReference type="InterPro" id="IPR044946">
    <property type="entry name" value="Restrct_endonuc_typeI_TRD_sf"/>
</dbReference>
<accession>A0A966G3L6</accession>
<dbReference type="Gene3D" id="3.90.220.20">
    <property type="entry name" value="DNA methylase specificity domains"/>
    <property type="match status" value="2"/>
</dbReference>
<keyword evidence="2" id="KW-0238">DNA-binding</keyword>
<dbReference type="GO" id="GO:0003677">
    <property type="term" value="F:DNA binding"/>
    <property type="evidence" value="ECO:0007669"/>
    <property type="project" value="UniProtKB-KW"/>
</dbReference>
<dbReference type="AlphaFoldDB" id="A0A966G3L6"/>
<protein>
    <recommendedName>
        <fullName evidence="5">Restriction endonuclease subunit S</fullName>
    </recommendedName>
</protein>
<evidence type="ECO:0000313" key="3">
    <source>
        <dbReference type="EMBL" id="NCS59581.1"/>
    </source>
</evidence>
<dbReference type="Proteomes" id="UP000799330">
    <property type="component" value="Unassembled WGS sequence"/>
</dbReference>
<keyword evidence="1" id="KW-0680">Restriction system</keyword>
<proteinExistence type="predicted"/>
<dbReference type="GO" id="GO:0009307">
    <property type="term" value="P:DNA restriction-modification system"/>
    <property type="evidence" value="ECO:0007669"/>
    <property type="project" value="UniProtKB-KW"/>
</dbReference>
<evidence type="ECO:0008006" key="5">
    <source>
        <dbReference type="Google" id="ProtNLM"/>
    </source>
</evidence>
<name>A0A966G3L6_MICAE</name>
<dbReference type="EMBL" id="JAADAI010000501">
    <property type="protein sequence ID" value="NCS59581.1"/>
    <property type="molecule type" value="Genomic_DNA"/>
</dbReference>
<sequence>MSKNWDLEQEIVTYLDNLQGKINEVKQLREKAIQELDALLPSILDKAFKGEL</sequence>
<organism evidence="3 4">
    <name type="scientific">Microcystis aeruginosa G11-04</name>
    <dbReference type="NCBI Taxonomy" id="2685956"/>
    <lineage>
        <taxon>Bacteria</taxon>
        <taxon>Bacillati</taxon>
        <taxon>Cyanobacteriota</taxon>
        <taxon>Cyanophyceae</taxon>
        <taxon>Oscillatoriophycideae</taxon>
        <taxon>Chroococcales</taxon>
        <taxon>Microcystaceae</taxon>
        <taxon>Microcystis</taxon>
    </lineage>
</organism>